<dbReference type="AlphaFoldDB" id="A0A8T3VJR9"/>
<dbReference type="Proteomes" id="UP000713479">
    <property type="component" value="Unassembled WGS sequence"/>
</dbReference>
<sequence>MKKKIFVVLSISLILFTISAVSADDNLMNETNINPETPVVNVEKYNTSLETHDLTKIYRNDSQFEAKVIETRGSVIPLTKPAKMIFEVNGVMYYRNILNSTSKLNINLDPGTYTITTYYGLLKNTNTITVLPTLVENNDLVKFYKNDSQYTVKVLNPEGKNIGAGKVVTFNINGVFYTRQTNDEGIAKLNINLQPGDYIITAEYEGCRVSNKIIVRPTLFHYPITTFGDGTISVRVLDGNGEGIANEKISININGKIYEFNSENYGILIVDGLKIDLPPSDYLYTASYNGYSISGIWHHHGAVVDEPQWAINLIKCYS</sequence>
<comment type="caution">
    <text evidence="1">The sequence shown here is derived from an EMBL/GenBank/DDBJ whole genome shotgun (WGS) entry which is preliminary data.</text>
</comment>
<gene>
    <name evidence="1" type="ORF">E7Z74_02500</name>
</gene>
<evidence type="ECO:0000313" key="1">
    <source>
        <dbReference type="EMBL" id="MBE6510130.1"/>
    </source>
</evidence>
<reference evidence="1" key="1">
    <citation type="submission" date="2019-04" db="EMBL/GenBank/DDBJ databases">
        <title>Evolution of Biomass-Degrading Anaerobic Consortia Revealed by Metagenomics.</title>
        <authorList>
            <person name="Peng X."/>
        </authorList>
    </citation>
    <scope>NUCLEOTIDE SEQUENCE</scope>
    <source>
        <strain evidence="1">SIG13</strain>
    </source>
</reference>
<name>A0A8T3VJR9_9EURY</name>
<proteinExistence type="predicted"/>
<organism evidence="1 2">
    <name type="scientific">Methanobrevibacter millerae</name>
    <dbReference type="NCBI Taxonomy" id="230361"/>
    <lineage>
        <taxon>Archaea</taxon>
        <taxon>Methanobacteriati</taxon>
        <taxon>Methanobacteriota</taxon>
        <taxon>Methanomada group</taxon>
        <taxon>Methanobacteria</taxon>
        <taxon>Methanobacteriales</taxon>
        <taxon>Methanobacteriaceae</taxon>
        <taxon>Methanobrevibacter</taxon>
    </lineage>
</organism>
<accession>A0A8T3VJR9</accession>
<evidence type="ECO:0000313" key="2">
    <source>
        <dbReference type="Proteomes" id="UP000713479"/>
    </source>
</evidence>
<protein>
    <submittedName>
        <fullName evidence="1">Ig-like domain repeat protein</fullName>
    </submittedName>
</protein>
<dbReference type="EMBL" id="SUTF01000003">
    <property type="protein sequence ID" value="MBE6510130.1"/>
    <property type="molecule type" value="Genomic_DNA"/>
</dbReference>